<keyword evidence="2" id="KW-1185">Reference proteome</keyword>
<protein>
    <recommendedName>
        <fullName evidence="3">Homeodomain-like domain-containing protein</fullName>
    </recommendedName>
</protein>
<dbReference type="Gene3D" id="1.10.10.60">
    <property type="entry name" value="Homeodomain-like"/>
    <property type="match status" value="1"/>
</dbReference>
<accession>A0ABP7DNK6</accession>
<evidence type="ECO:0000313" key="1">
    <source>
        <dbReference type="EMBL" id="GAA3707321.1"/>
    </source>
</evidence>
<sequence>MDVDAIIARYRQGASMLTLADQHHTSRHTIRRILHAAGEPIRPTGRPRLAVSSEAIAKLYEAGVSFEEISTRLGIHPDAARTRYHEIRSQRGLTRRGPWHHVLLQALEQQPTIAVLPTAADHLGRRPTSNEAHAARRAARDLARAGDATLDHQLLTWHDRASRYLVLMRRAGDSSEAAE</sequence>
<comment type="caution">
    <text evidence="1">The sequence shown here is derived from an EMBL/GenBank/DDBJ whole genome shotgun (WGS) entry which is preliminary data.</text>
</comment>
<evidence type="ECO:0008006" key="3">
    <source>
        <dbReference type="Google" id="ProtNLM"/>
    </source>
</evidence>
<dbReference type="RefSeq" id="WP_344812862.1">
    <property type="nucleotide sequence ID" value="NZ_BAAAYX010000011.1"/>
</dbReference>
<reference evidence="2" key="1">
    <citation type="journal article" date="2019" name="Int. J. Syst. Evol. Microbiol.">
        <title>The Global Catalogue of Microorganisms (GCM) 10K type strain sequencing project: providing services to taxonomists for standard genome sequencing and annotation.</title>
        <authorList>
            <consortium name="The Broad Institute Genomics Platform"/>
            <consortium name="The Broad Institute Genome Sequencing Center for Infectious Disease"/>
            <person name="Wu L."/>
            <person name="Ma J."/>
        </authorList>
    </citation>
    <scope>NUCLEOTIDE SEQUENCE [LARGE SCALE GENOMIC DNA]</scope>
    <source>
        <strain evidence="2">JCM 16548</strain>
    </source>
</reference>
<dbReference type="Proteomes" id="UP001500051">
    <property type="component" value="Unassembled WGS sequence"/>
</dbReference>
<proteinExistence type="predicted"/>
<organism evidence="1 2">
    <name type="scientific">Microlunatus aurantiacus</name>
    <dbReference type="NCBI Taxonomy" id="446786"/>
    <lineage>
        <taxon>Bacteria</taxon>
        <taxon>Bacillati</taxon>
        <taxon>Actinomycetota</taxon>
        <taxon>Actinomycetes</taxon>
        <taxon>Propionibacteriales</taxon>
        <taxon>Propionibacteriaceae</taxon>
        <taxon>Microlunatus</taxon>
    </lineage>
</organism>
<name>A0ABP7DNK6_9ACTN</name>
<dbReference type="EMBL" id="BAAAYX010000011">
    <property type="protein sequence ID" value="GAA3707321.1"/>
    <property type="molecule type" value="Genomic_DNA"/>
</dbReference>
<evidence type="ECO:0000313" key="2">
    <source>
        <dbReference type="Proteomes" id="UP001500051"/>
    </source>
</evidence>
<gene>
    <name evidence="1" type="ORF">GCM10022204_26530</name>
</gene>